<dbReference type="EMBL" id="UOEH01000061">
    <property type="protein sequence ID" value="VAV91367.1"/>
    <property type="molecule type" value="Genomic_DNA"/>
</dbReference>
<protein>
    <submittedName>
        <fullName evidence="1">Uncharacterized protein</fullName>
    </submittedName>
</protein>
<sequence length="193" mass="21893">MRIERHHQRQEHFTGERAALEEMTTSVIRQGPVCAPDCERAKCQHCSRDCPYIPQILSSDPITHPLEPKIAPLAFEIKKLGVFWPCWSCEGHNDQHNKLLKKPAVWFYASSVIHLRVLGEAIADMVFENQLSSPWQLRLCFSDSDNVSTTFSLEPVPNGPEVTLCALQNDIGRIAEQIEARVMRKAECMKGIV</sequence>
<proteinExistence type="predicted"/>
<dbReference type="AlphaFoldDB" id="A0A3B0RHS1"/>
<gene>
    <name evidence="1" type="ORF">MNBD_ALPHA05-1063</name>
</gene>
<accession>A0A3B0RHS1</accession>
<name>A0A3B0RHS1_9ZZZZ</name>
<evidence type="ECO:0000313" key="1">
    <source>
        <dbReference type="EMBL" id="VAV91367.1"/>
    </source>
</evidence>
<reference evidence="1" key="1">
    <citation type="submission" date="2018-06" db="EMBL/GenBank/DDBJ databases">
        <authorList>
            <person name="Zhirakovskaya E."/>
        </authorList>
    </citation>
    <scope>NUCLEOTIDE SEQUENCE</scope>
</reference>
<organism evidence="1">
    <name type="scientific">hydrothermal vent metagenome</name>
    <dbReference type="NCBI Taxonomy" id="652676"/>
    <lineage>
        <taxon>unclassified sequences</taxon>
        <taxon>metagenomes</taxon>
        <taxon>ecological metagenomes</taxon>
    </lineage>
</organism>